<feature type="transmembrane region" description="Helical" evidence="1">
    <location>
        <begin position="124"/>
        <end position="144"/>
    </location>
</feature>
<dbReference type="GO" id="GO:0016020">
    <property type="term" value="C:membrane"/>
    <property type="evidence" value="ECO:0007669"/>
    <property type="project" value="InterPro"/>
</dbReference>
<accession>A0A8X6Y1A1</accession>
<name>A0A8X6Y1A1_9ARAC</name>
<dbReference type="AlphaFoldDB" id="A0A8X6Y1A1"/>
<dbReference type="Gene3D" id="1.20.58.390">
    <property type="entry name" value="Neurotransmitter-gated ion-channel transmembrane domain"/>
    <property type="match status" value="1"/>
</dbReference>
<evidence type="ECO:0000313" key="3">
    <source>
        <dbReference type="Proteomes" id="UP000886998"/>
    </source>
</evidence>
<dbReference type="GO" id="GO:0006811">
    <property type="term" value="P:monoatomic ion transport"/>
    <property type="evidence" value="ECO:0007669"/>
    <property type="project" value="InterPro"/>
</dbReference>
<sequence>MYLINIIRRKHQSLLGCLKDETEEIPMKEFCALRPKMYSYRLGKEYKITAKGTKKTVVQNILQHDMYVNVNSSKKSREILPAPGSPNPTWVMKVDSIDNNSGEPSKLGKSGCCFTSNGVTRIDLLCRILFPLTFAVFSVSYWAYYLELYNKE</sequence>
<protein>
    <submittedName>
        <fullName evidence="2">Uncharacterized protein</fullName>
    </submittedName>
</protein>
<dbReference type="InterPro" id="IPR036719">
    <property type="entry name" value="Neuro-gated_channel_TM_sf"/>
</dbReference>
<gene>
    <name evidence="2" type="ORF">TNIN_126021</name>
</gene>
<evidence type="ECO:0000313" key="2">
    <source>
        <dbReference type="EMBL" id="GFY64195.1"/>
    </source>
</evidence>
<keyword evidence="1" id="KW-0812">Transmembrane</keyword>
<keyword evidence="1" id="KW-1133">Transmembrane helix</keyword>
<dbReference type="EMBL" id="BMAV01015129">
    <property type="protein sequence ID" value="GFY64195.1"/>
    <property type="molecule type" value="Genomic_DNA"/>
</dbReference>
<proteinExistence type="predicted"/>
<dbReference type="InterPro" id="IPR038050">
    <property type="entry name" value="Neuro_actylchol_rec"/>
</dbReference>
<comment type="caution">
    <text evidence="2">The sequence shown here is derived from an EMBL/GenBank/DDBJ whole genome shotgun (WGS) entry which is preliminary data.</text>
</comment>
<organism evidence="2 3">
    <name type="scientific">Trichonephila inaurata madagascariensis</name>
    <dbReference type="NCBI Taxonomy" id="2747483"/>
    <lineage>
        <taxon>Eukaryota</taxon>
        <taxon>Metazoa</taxon>
        <taxon>Ecdysozoa</taxon>
        <taxon>Arthropoda</taxon>
        <taxon>Chelicerata</taxon>
        <taxon>Arachnida</taxon>
        <taxon>Araneae</taxon>
        <taxon>Araneomorphae</taxon>
        <taxon>Entelegynae</taxon>
        <taxon>Araneoidea</taxon>
        <taxon>Nephilidae</taxon>
        <taxon>Trichonephila</taxon>
        <taxon>Trichonephila inaurata</taxon>
    </lineage>
</organism>
<keyword evidence="1" id="KW-0472">Membrane</keyword>
<dbReference type="OrthoDB" id="6424452at2759"/>
<dbReference type="SUPFAM" id="SSF90112">
    <property type="entry name" value="Neurotransmitter-gated ion-channel transmembrane pore"/>
    <property type="match status" value="1"/>
</dbReference>
<reference evidence="2" key="1">
    <citation type="submission" date="2020-08" db="EMBL/GenBank/DDBJ databases">
        <title>Multicomponent nature underlies the extraordinary mechanical properties of spider dragline silk.</title>
        <authorList>
            <person name="Kono N."/>
            <person name="Nakamura H."/>
            <person name="Mori M."/>
            <person name="Yoshida Y."/>
            <person name="Ohtoshi R."/>
            <person name="Malay A.D."/>
            <person name="Moran D.A.P."/>
            <person name="Tomita M."/>
            <person name="Numata K."/>
            <person name="Arakawa K."/>
        </authorList>
    </citation>
    <scope>NUCLEOTIDE SEQUENCE</scope>
</reference>
<dbReference type="Proteomes" id="UP000886998">
    <property type="component" value="Unassembled WGS sequence"/>
</dbReference>
<keyword evidence="3" id="KW-1185">Reference proteome</keyword>
<evidence type="ECO:0000256" key="1">
    <source>
        <dbReference type="SAM" id="Phobius"/>
    </source>
</evidence>